<gene>
    <name evidence="1" type="ORF">Ahy_A09g044902</name>
</gene>
<organism evidence="1 2">
    <name type="scientific">Arachis hypogaea</name>
    <name type="common">Peanut</name>
    <dbReference type="NCBI Taxonomy" id="3818"/>
    <lineage>
        <taxon>Eukaryota</taxon>
        <taxon>Viridiplantae</taxon>
        <taxon>Streptophyta</taxon>
        <taxon>Embryophyta</taxon>
        <taxon>Tracheophyta</taxon>
        <taxon>Spermatophyta</taxon>
        <taxon>Magnoliopsida</taxon>
        <taxon>eudicotyledons</taxon>
        <taxon>Gunneridae</taxon>
        <taxon>Pentapetalae</taxon>
        <taxon>rosids</taxon>
        <taxon>fabids</taxon>
        <taxon>Fabales</taxon>
        <taxon>Fabaceae</taxon>
        <taxon>Papilionoideae</taxon>
        <taxon>50 kb inversion clade</taxon>
        <taxon>dalbergioids sensu lato</taxon>
        <taxon>Dalbergieae</taxon>
        <taxon>Pterocarpus clade</taxon>
        <taxon>Arachis</taxon>
    </lineage>
</organism>
<sequence length="154" mass="17932">MVYNTETEEEFEDTYYIIGPTEKVGEDDIIVESNVADVANALASQHSSGEPSFMYTLELDAMNAPKFSEYVNSNPVIVTNGEFVIGMEFSFRKSVITTIKNYTIRRGVNYWVCEFELATFYAKCVYYETSYDWFIRASLIKKKFCWVIRRYNDV</sequence>
<dbReference type="EMBL" id="SDMP01000009">
    <property type="protein sequence ID" value="RYR39386.1"/>
    <property type="molecule type" value="Genomic_DNA"/>
</dbReference>
<accession>A0A445BL42</accession>
<comment type="caution">
    <text evidence="1">The sequence shown here is derived from an EMBL/GenBank/DDBJ whole genome shotgun (WGS) entry which is preliminary data.</text>
</comment>
<protein>
    <recommendedName>
        <fullName evidence="3">Transposase MuDR plant domain-containing protein</fullName>
    </recommendedName>
</protein>
<evidence type="ECO:0000313" key="1">
    <source>
        <dbReference type="EMBL" id="RYR39386.1"/>
    </source>
</evidence>
<reference evidence="1 2" key="1">
    <citation type="submission" date="2019-01" db="EMBL/GenBank/DDBJ databases">
        <title>Sequencing of cultivated peanut Arachis hypogaea provides insights into genome evolution and oil improvement.</title>
        <authorList>
            <person name="Chen X."/>
        </authorList>
    </citation>
    <scope>NUCLEOTIDE SEQUENCE [LARGE SCALE GENOMIC DNA]</scope>
    <source>
        <strain evidence="2">cv. Fuhuasheng</strain>
        <tissue evidence="1">Leaves</tissue>
    </source>
</reference>
<dbReference type="AlphaFoldDB" id="A0A445BL42"/>
<evidence type="ECO:0008006" key="3">
    <source>
        <dbReference type="Google" id="ProtNLM"/>
    </source>
</evidence>
<name>A0A445BL42_ARAHY</name>
<evidence type="ECO:0000313" key="2">
    <source>
        <dbReference type="Proteomes" id="UP000289738"/>
    </source>
</evidence>
<proteinExistence type="predicted"/>
<keyword evidence="2" id="KW-1185">Reference proteome</keyword>
<dbReference type="Proteomes" id="UP000289738">
    <property type="component" value="Chromosome A09"/>
</dbReference>